<proteinExistence type="predicted"/>
<name>A0AA97LAX4_EUBMA</name>
<dbReference type="InterPro" id="IPR001810">
    <property type="entry name" value="F-box_dom"/>
</dbReference>
<dbReference type="GeneID" id="129338934"/>
<dbReference type="InterPro" id="IPR032675">
    <property type="entry name" value="LRR_dom_sf"/>
</dbReference>
<feature type="domain" description="F-box" evidence="2">
    <location>
        <begin position="62"/>
        <end position="108"/>
    </location>
</feature>
<sequence>MRRKRSVAPEPAGKTPCGVGGWAKRRPGRASSVSALGGLLPTMSASSEEGSTVEESEDLTTSMNLMDFSDEILLHILRYIPVSDLVLSIRRVCRKLAVLSLDKSLTHLVILHKDYQVDKDKVKQLMREIGKEIHELNVAGCYWLPGSTVDQVIHCKNLVRLNLSGCHLTSLRLSKMLSALQHLRSLTIDVSPGFDSSHLSSECKATLSRVLELKQTLYTPSYGVVPCCTSLEKLLLYFEILDRSRFILSGQLMVGESNVPHYQNLRVFYARLAPGLVNQEVVRLYLAVLSDRTPEKLHAFLISAPGGFAESCTVKNLLDSMARNVTLDALQLPRSWMNGSSLLQHLKFSNPVYFSFSRCSLSGGQLVQRVLNSGKDLRSLVGLNLSGCVHCLSPGSLLRKAEDDIDSGIVETLVSSCCNLRHLNLSAAHHHSTENLGKHLCQILSRLKCLLSLALPVCSIADVSVADKPSVQPASGAASQGFGKKVRIGVQTYARNFQEEGNSRPSSSVFWSLLEGIPYLERLELIGSSFSSAMPRNEPAIRNSLPPCSRAQLVGDAEVAAIGQLAFLQSLTLAQLPNILTGSGLISIGARCQHLRTLSLANLGMMGKVAYMAALMDMLKHCRCLRDLRLEQPYFNANAQFFQALSHCSSLQRLCIISRRGTLQPDAVMAFMTTCLEVIMCHMFTGESLTVCKNLQQSLIWSFQAERPALNIVIFPLLHEDLTEVIRDVPMMHLDEITLFKSRVAEEPPNLWW</sequence>
<dbReference type="FunFam" id="1.20.1280.50:FF:000094">
    <property type="entry name" value="F-box and leucine-rich repeat protein 18"/>
    <property type="match status" value="1"/>
</dbReference>
<dbReference type="SUPFAM" id="SSF81383">
    <property type="entry name" value="F-box domain"/>
    <property type="match status" value="1"/>
</dbReference>
<dbReference type="Pfam" id="PF19729">
    <property type="entry name" value="LRR_FBXL18"/>
    <property type="match status" value="1"/>
</dbReference>
<dbReference type="FunFam" id="3.80.10.10:FF:000606">
    <property type="entry name" value="F-box and leucine-rich repeat protein 18"/>
    <property type="match status" value="1"/>
</dbReference>
<dbReference type="InterPro" id="IPR045627">
    <property type="entry name" value="FBXL18_LRR"/>
</dbReference>
<dbReference type="CTD" id="80028"/>
<evidence type="ECO:0000259" key="2">
    <source>
        <dbReference type="PROSITE" id="PS50181"/>
    </source>
</evidence>
<dbReference type="Gene3D" id="1.20.1280.50">
    <property type="match status" value="1"/>
</dbReference>
<dbReference type="SUPFAM" id="SSF52047">
    <property type="entry name" value="RNI-like"/>
    <property type="match status" value="1"/>
</dbReference>
<dbReference type="AlphaFoldDB" id="A0AA97LAX4"/>
<dbReference type="RefSeq" id="XP_054849470.1">
    <property type="nucleotide sequence ID" value="XM_054993495.1"/>
</dbReference>
<organism evidence="3 4">
    <name type="scientific">Eublepharis macularius</name>
    <name type="common">Leopard gecko</name>
    <name type="synonym">Cyrtodactylus macularius</name>
    <dbReference type="NCBI Taxonomy" id="481883"/>
    <lineage>
        <taxon>Eukaryota</taxon>
        <taxon>Metazoa</taxon>
        <taxon>Chordata</taxon>
        <taxon>Craniata</taxon>
        <taxon>Vertebrata</taxon>
        <taxon>Euteleostomi</taxon>
        <taxon>Lepidosauria</taxon>
        <taxon>Squamata</taxon>
        <taxon>Bifurcata</taxon>
        <taxon>Gekkota</taxon>
        <taxon>Eublepharidae</taxon>
        <taxon>Eublepharinae</taxon>
        <taxon>Eublepharis</taxon>
    </lineage>
</organism>
<dbReference type="PANTHER" id="PTHR16134">
    <property type="entry name" value="F-BOX/TPR REPEAT PROTEIN POF3"/>
    <property type="match status" value="1"/>
</dbReference>
<accession>A0AA97LAX4</accession>
<dbReference type="KEGG" id="emc:129338934"/>
<evidence type="ECO:0000313" key="4">
    <source>
        <dbReference type="RefSeq" id="XP_054849470.1"/>
    </source>
</evidence>
<dbReference type="InterPro" id="IPR036047">
    <property type="entry name" value="F-box-like_dom_sf"/>
</dbReference>
<keyword evidence="3" id="KW-1185">Reference proteome</keyword>
<protein>
    <submittedName>
        <fullName evidence="4">F-box/LRR-repeat protein 18</fullName>
    </submittedName>
</protein>
<dbReference type="FunFam" id="3.80.10.10:FF:000187">
    <property type="entry name" value="F-box and leucine rich repeat protein 18"/>
    <property type="match status" value="1"/>
</dbReference>
<feature type="region of interest" description="Disordered" evidence="1">
    <location>
        <begin position="1"/>
        <end position="35"/>
    </location>
</feature>
<dbReference type="PROSITE" id="PS50181">
    <property type="entry name" value="FBOX"/>
    <property type="match status" value="1"/>
</dbReference>
<dbReference type="Proteomes" id="UP001190640">
    <property type="component" value="Chromosome 12"/>
</dbReference>
<evidence type="ECO:0000256" key="1">
    <source>
        <dbReference type="SAM" id="MobiDB-lite"/>
    </source>
</evidence>
<reference evidence="4" key="1">
    <citation type="submission" date="2025-08" db="UniProtKB">
        <authorList>
            <consortium name="RefSeq"/>
        </authorList>
    </citation>
    <scope>IDENTIFICATION</scope>
    <source>
        <tissue evidence="4">Blood</tissue>
    </source>
</reference>
<dbReference type="GO" id="GO:0019005">
    <property type="term" value="C:SCF ubiquitin ligase complex"/>
    <property type="evidence" value="ECO:0007669"/>
    <property type="project" value="TreeGrafter"/>
</dbReference>
<evidence type="ECO:0000313" key="3">
    <source>
        <dbReference type="Proteomes" id="UP001190640"/>
    </source>
</evidence>
<dbReference type="GO" id="GO:0031146">
    <property type="term" value="P:SCF-dependent proteasomal ubiquitin-dependent protein catabolic process"/>
    <property type="evidence" value="ECO:0007669"/>
    <property type="project" value="InterPro"/>
</dbReference>
<dbReference type="Gene3D" id="3.80.10.10">
    <property type="entry name" value="Ribonuclease Inhibitor"/>
    <property type="match status" value="2"/>
</dbReference>
<dbReference type="PANTHER" id="PTHR16134:SF19">
    <property type="entry name" value="F-BOX AND LEUCINE-RICH REPEAT PROTEIN 18"/>
    <property type="match status" value="1"/>
</dbReference>
<gene>
    <name evidence="4" type="primary">FBXL18</name>
</gene>